<comment type="caution">
    <text evidence="1">The sequence shown here is derived from an EMBL/GenBank/DDBJ whole genome shotgun (WGS) entry which is preliminary data.</text>
</comment>
<proteinExistence type="predicted"/>
<organism evidence="1 2">
    <name type="scientific">Hymenobacter ruricola</name>
    <dbReference type="NCBI Taxonomy" id="2791023"/>
    <lineage>
        <taxon>Bacteria</taxon>
        <taxon>Pseudomonadati</taxon>
        <taxon>Bacteroidota</taxon>
        <taxon>Cytophagia</taxon>
        <taxon>Cytophagales</taxon>
        <taxon>Hymenobacteraceae</taxon>
        <taxon>Hymenobacter</taxon>
    </lineage>
</organism>
<keyword evidence="2" id="KW-1185">Reference proteome</keyword>
<gene>
    <name evidence="1" type="ORF">I2H31_09660</name>
</gene>
<dbReference type="EMBL" id="JADQDM010000003">
    <property type="protein sequence ID" value="MBF9221370.1"/>
    <property type="molecule type" value="Genomic_DNA"/>
</dbReference>
<evidence type="ECO:0000313" key="2">
    <source>
        <dbReference type="Proteomes" id="UP000618931"/>
    </source>
</evidence>
<sequence>MLEFISNEALAHLATFRDHLRFPLTQVGSRAPYLLPASVHLPVLPPAAPAPAPAAATTRMQWIVTAPPKPRRKSKQAKRPVDLPERFAFPRTTRLDLLETLVQLTAAVAQAGWSIPAAFARPQALELTLAAGTGLVDLTLHHSAGAPLYAEVTRAHDAEAAARAQAMLLDLCSIAR</sequence>
<dbReference type="Proteomes" id="UP000618931">
    <property type="component" value="Unassembled WGS sequence"/>
</dbReference>
<protein>
    <submittedName>
        <fullName evidence="1">Uncharacterized protein</fullName>
    </submittedName>
</protein>
<evidence type="ECO:0000313" key="1">
    <source>
        <dbReference type="EMBL" id="MBF9221370.1"/>
    </source>
</evidence>
<reference evidence="1 2" key="1">
    <citation type="submission" date="2020-11" db="EMBL/GenBank/DDBJ databases">
        <authorList>
            <person name="Kim M.K."/>
        </authorList>
    </citation>
    <scope>NUCLEOTIDE SEQUENCE [LARGE SCALE GENOMIC DNA]</scope>
    <source>
        <strain evidence="1 2">BT662</strain>
    </source>
</reference>
<dbReference type="RefSeq" id="WP_196292816.1">
    <property type="nucleotide sequence ID" value="NZ_JADQDM010000003.1"/>
</dbReference>
<name>A0ABS0I354_9BACT</name>
<accession>A0ABS0I354</accession>